<reference evidence="2" key="4">
    <citation type="submission" date="2023-08" db="EMBL/GenBank/DDBJ databases">
        <authorList>
            <person name="Guima S.E.S."/>
            <person name="Martins L.F."/>
            <person name="Silva A.M."/>
            <person name="Setubal J.C."/>
        </authorList>
    </citation>
    <scope>NUCLEOTIDE SEQUENCE</scope>
    <source>
        <strain evidence="2">ZC4RG45</strain>
    </source>
</reference>
<dbReference type="Proteomes" id="UP000249324">
    <property type="component" value="Unassembled WGS sequence"/>
</dbReference>
<dbReference type="Pfam" id="PF00766">
    <property type="entry name" value="ETF_alpha"/>
    <property type="match status" value="1"/>
</dbReference>
<dbReference type="GO" id="GO:0050660">
    <property type="term" value="F:flavin adenine dinucleotide binding"/>
    <property type="evidence" value="ECO:0007669"/>
    <property type="project" value="InterPro"/>
</dbReference>
<dbReference type="GO" id="GO:0033539">
    <property type="term" value="P:fatty acid beta-oxidation using acyl-CoA dehydrogenase"/>
    <property type="evidence" value="ECO:0007669"/>
    <property type="project" value="TreeGrafter"/>
</dbReference>
<name>A0A2W4JAU6_9PSEU</name>
<protein>
    <submittedName>
        <fullName evidence="3">Electron transfer flavoprotein subunit alpha/FixB family protein</fullName>
    </submittedName>
</protein>
<reference evidence="3" key="2">
    <citation type="submission" date="2018-05" db="EMBL/GenBank/DDBJ databases">
        <authorList>
            <person name="Lanie J.A."/>
            <person name="Ng W.-L."/>
            <person name="Kazmierczak K.M."/>
            <person name="Andrzejewski T.M."/>
            <person name="Davidsen T.M."/>
            <person name="Wayne K.J."/>
            <person name="Tettelin H."/>
            <person name="Glass J.I."/>
            <person name="Rusch D."/>
            <person name="Podicherti R."/>
            <person name="Tsui H.-C.T."/>
            <person name="Winkler M.E."/>
        </authorList>
    </citation>
    <scope>NUCLEOTIDE SEQUENCE</scope>
    <source>
        <strain evidence="3">ZC4RG45</strain>
    </source>
</reference>
<feature type="non-terminal residue" evidence="3">
    <location>
        <position position="1"/>
    </location>
</feature>
<comment type="caution">
    <text evidence="3">The sequence shown here is derived from an EMBL/GenBank/DDBJ whole genome shotgun (WGS) entry which is preliminary data.</text>
</comment>
<sequence length="142" mass="14572">VIERTEREAGVSLATADVVVSGGRGVGSAEGYRVLEELADLLGGAVGCSRVATNNGWRPHSDQVGLTGTKVAPKLYIACGISGATQHWVGCMDAKAILAINTDPDAPMVTRSTYSVIGDLHEVLPAVIAEIRARNASAGTSG</sequence>
<dbReference type="EMBL" id="QGUI02000177">
    <property type="protein sequence ID" value="MFO7193194.1"/>
    <property type="molecule type" value="Genomic_DNA"/>
</dbReference>
<dbReference type="AlphaFoldDB" id="A0A2W4JAU6"/>
<dbReference type="PANTHER" id="PTHR43153:SF1">
    <property type="entry name" value="ELECTRON TRANSFER FLAVOPROTEIN SUBUNIT ALPHA, MITOCHONDRIAL"/>
    <property type="match status" value="1"/>
</dbReference>
<dbReference type="EMBL" id="QGUI01000500">
    <property type="protein sequence ID" value="PZM95198.1"/>
    <property type="molecule type" value="Genomic_DNA"/>
</dbReference>
<accession>A0A2W4JAU6</accession>
<evidence type="ECO:0000259" key="1">
    <source>
        <dbReference type="Pfam" id="PF00766"/>
    </source>
</evidence>
<dbReference type="InterPro" id="IPR014731">
    <property type="entry name" value="ETF_asu_C"/>
</dbReference>
<reference evidence="2 4" key="3">
    <citation type="journal article" date="2021" name="BMC Genomics">
        <title>Genome-resolved metagenome and metatranscriptome analyses of thermophilic composting reveal key bacterial players and their metabolic interactions.</title>
        <authorList>
            <person name="Braga L.P.P."/>
            <person name="Pereira R.V."/>
            <person name="Martins L.F."/>
            <person name="Moura L.M.S."/>
            <person name="Sanchez F.B."/>
            <person name="Patane J.S.L."/>
            <person name="da Silva A.M."/>
            <person name="Setubal J.C."/>
        </authorList>
    </citation>
    <scope>NUCLEOTIDE SEQUENCE [LARGE SCALE GENOMIC DNA]</scope>
    <source>
        <strain evidence="2">ZC4RG45</strain>
    </source>
</reference>
<dbReference type="GO" id="GO:0009055">
    <property type="term" value="F:electron transfer activity"/>
    <property type="evidence" value="ECO:0007669"/>
    <property type="project" value="InterPro"/>
</dbReference>
<dbReference type="InterPro" id="IPR001308">
    <property type="entry name" value="ETF_a/FixB"/>
</dbReference>
<evidence type="ECO:0000313" key="2">
    <source>
        <dbReference type="EMBL" id="MFO7193194.1"/>
    </source>
</evidence>
<reference evidence="2" key="1">
    <citation type="submission" date="2018-05" db="EMBL/GenBank/DDBJ databases">
        <authorList>
            <person name="Moura L."/>
            <person name="Setubal J.C."/>
        </authorList>
    </citation>
    <scope>NUCLEOTIDE SEQUENCE</scope>
    <source>
        <strain evidence="2">ZC4RG45</strain>
    </source>
</reference>
<dbReference type="PANTHER" id="PTHR43153">
    <property type="entry name" value="ELECTRON TRANSFER FLAVOPROTEIN ALPHA"/>
    <property type="match status" value="1"/>
</dbReference>
<evidence type="ECO:0000313" key="3">
    <source>
        <dbReference type="EMBL" id="PZM95198.1"/>
    </source>
</evidence>
<feature type="domain" description="Electron transfer flavoprotein alpha subunit C-terminal" evidence="1">
    <location>
        <begin position="13"/>
        <end position="91"/>
    </location>
</feature>
<organism evidence="3">
    <name type="scientific">Thermocrispum agreste</name>
    <dbReference type="NCBI Taxonomy" id="37925"/>
    <lineage>
        <taxon>Bacteria</taxon>
        <taxon>Bacillati</taxon>
        <taxon>Actinomycetota</taxon>
        <taxon>Actinomycetes</taxon>
        <taxon>Pseudonocardiales</taxon>
        <taxon>Pseudonocardiaceae</taxon>
        <taxon>Thermocrispum</taxon>
    </lineage>
</organism>
<gene>
    <name evidence="2" type="ORF">DIU77_013210</name>
    <name evidence="3" type="ORF">DIU77_12765</name>
</gene>
<dbReference type="InterPro" id="IPR029035">
    <property type="entry name" value="DHS-like_NAD/FAD-binding_dom"/>
</dbReference>
<dbReference type="SUPFAM" id="SSF52467">
    <property type="entry name" value="DHS-like NAD/FAD-binding domain"/>
    <property type="match status" value="1"/>
</dbReference>
<proteinExistence type="predicted"/>
<dbReference type="Gene3D" id="3.40.50.1220">
    <property type="entry name" value="TPP-binding domain"/>
    <property type="match status" value="1"/>
</dbReference>
<evidence type="ECO:0000313" key="4">
    <source>
        <dbReference type="Proteomes" id="UP000249324"/>
    </source>
</evidence>